<name>A0AA87Z0R2_FICCA</name>
<dbReference type="SUPFAM" id="SSF103481">
    <property type="entry name" value="Multidrug resistance efflux transporter EmrE"/>
    <property type="match status" value="2"/>
</dbReference>
<dbReference type="AlphaFoldDB" id="A0AA87Z0R2"/>
<evidence type="ECO:0000313" key="9">
    <source>
        <dbReference type="Proteomes" id="UP001187192"/>
    </source>
</evidence>
<feature type="transmembrane region" description="Helical" evidence="6">
    <location>
        <begin position="105"/>
        <end position="124"/>
    </location>
</feature>
<feature type="transmembrane region" description="Helical" evidence="6">
    <location>
        <begin position="145"/>
        <end position="165"/>
    </location>
</feature>
<feature type="domain" description="EamA" evidence="7">
    <location>
        <begin position="187"/>
        <end position="325"/>
    </location>
</feature>
<comment type="caution">
    <text evidence="8">The sequence shown here is derived from an EMBL/GenBank/DDBJ whole genome shotgun (WGS) entry which is preliminary data.</text>
</comment>
<dbReference type="Gene3D" id="1.10.3730.20">
    <property type="match status" value="1"/>
</dbReference>
<evidence type="ECO:0000256" key="3">
    <source>
        <dbReference type="ARBA" id="ARBA00022692"/>
    </source>
</evidence>
<keyword evidence="4 6" id="KW-1133">Transmembrane helix</keyword>
<feature type="transmembrane region" description="Helical" evidence="6">
    <location>
        <begin position="43"/>
        <end position="64"/>
    </location>
</feature>
<feature type="transmembrane region" description="Helical" evidence="6">
    <location>
        <begin position="12"/>
        <end position="31"/>
    </location>
</feature>
<keyword evidence="5 6" id="KW-0472">Membrane</keyword>
<feature type="transmembrane region" description="Helical" evidence="6">
    <location>
        <begin position="282"/>
        <end position="302"/>
    </location>
</feature>
<evidence type="ECO:0000256" key="6">
    <source>
        <dbReference type="RuleBase" id="RU363077"/>
    </source>
</evidence>
<proteinExistence type="inferred from homology"/>
<feature type="transmembrane region" description="Helical" evidence="6">
    <location>
        <begin position="217"/>
        <end position="237"/>
    </location>
</feature>
<feature type="transmembrane region" description="Helical" evidence="6">
    <location>
        <begin position="185"/>
        <end position="205"/>
    </location>
</feature>
<dbReference type="GO" id="GO:0016020">
    <property type="term" value="C:membrane"/>
    <property type="evidence" value="ECO:0007669"/>
    <property type="project" value="UniProtKB-SubCell"/>
</dbReference>
<dbReference type="InterPro" id="IPR037185">
    <property type="entry name" value="EmrE-like"/>
</dbReference>
<sequence length="353" mass="39133">MRSKREIVIEESKPYILCLICVLVEAGYNIISKVTLDKGMSCYVLVFYGYAFGTLATALLAFLFERNNESKISIPILRNVFFLSLFGGVVVRTLYYVGLEYTSPVFTSVLSNTIPSMTFILAVLCRMEKFDITKRVTQAKVGGTVVAFAGATIMTLYKGIAVISVRLTHYSHRTSTSVLSFDKNWIKGSLLLFVSYFSFSASFILQSKTVKVWPAPMTLTSLTCLVATILSAIMAAILDHKAASWRLSWNITLLAPLYNGIVIFGITFYVQNLVLRRKGPVFVTAFRPLGSLLVAIMALLILGEALHLGSIVGAMLIIIGLYAILWGKKEESTVKIPLERARSEQDVETKLEK</sequence>
<organism evidence="8 9">
    <name type="scientific">Ficus carica</name>
    <name type="common">Common fig</name>
    <dbReference type="NCBI Taxonomy" id="3494"/>
    <lineage>
        <taxon>Eukaryota</taxon>
        <taxon>Viridiplantae</taxon>
        <taxon>Streptophyta</taxon>
        <taxon>Embryophyta</taxon>
        <taxon>Tracheophyta</taxon>
        <taxon>Spermatophyta</taxon>
        <taxon>Magnoliopsida</taxon>
        <taxon>eudicotyledons</taxon>
        <taxon>Gunneridae</taxon>
        <taxon>Pentapetalae</taxon>
        <taxon>rosids</taxon>
        <taxon>fabids</taxon>
        <taxon>Rosales</taxon>
        <taxon>Moraceae</taxon>
        <taxon>Ficeae</taxon>
        <taxon>Ficus</taxon>
    </lineage>
</organism>
<keyword evidence="3 6" id="KW-0812">Transmembrane</keyword>
<evidence type="ECO:0000313" key="8">
    <source>
        <dbReference type="EMBL" id="GMN27262.1"/>
    </source>
</evidence>
<dbReference type="InterPro" id="IPR000620">
    <property type="entry name" value="EamA_dom"/>
</dbReference>
<evidence type="ECO:0000259" key="7">
    <source>
        <dbReference type="Pfam" id="PF00892"/>
    </source>
</evidence>
<protein>
    <recommendedName>
        <fullName evidence="6">WAT1-related protein</fullName>
    </recommendedName>
</protein>
<feature type="transmembrane region" description="Helical" evidence="6">
    <location>
        <begin position="249"/>
        <end position="270"/>
    </location>
</feature>
<dbReference type="InterPro" id="IPR030184">
    <property type="entry name" value="WAT1-related"/>
</dbReference>
<evidence type="ECO:0000256" key="5">
    <source>
        <dbReference type="ARBA" id="ARBA00023136"/>
    </source>
</evidence>
<feature type="transmembrane region" description="Helical" evidence="6">
    <location>
        <begin position="76"/>
        <end position="99"/>
    </location>
</feature>
<reference evidence="8" key="1">
    <citation type="submission" date="2023-07" db="EMBL/GenBank/DDBJ databases">
        <title>draft genome sequence of fig (Ficus carica).</title>
        <authorList>
            <person name="Takahashi T."/>
            <person name="Nishimura K."/>
        </authorList>
    </citation>
    <scope>NUCLEOTIDE SEQUENCE</scope>
</reference>
<dbReference type="EMBL" id="BTGU01000002">
    <property type="protein sequence ID" value="GMN27262.1"/>
    <property type="molecule type" value="Genomic_DNA"/>
</dbReference>
<dbReference type="Pfam" id="PF00892">
    <property type="entry name" value="EamA"/>
    <property type="match status" value="2"/>
</dbReference>
<dbReference type="Proteomes" id="UP001187192">
    <property type="component" value="Unassembled WGS sequence"/>
</dbReference>
<keyword evidence="9" id="KW-1185">Reference proteome</keyword>
<feature type="domain" description="EamA" evidence="7">
    <location>
        <begin position="14"/>
        <end position="154"/>
    </location>
</feature>
<feature type="transmembrane region" description="Helical" evidence="6">
    <location>
        <begin position="308"/>
        <end position="327"/>
    </location>
</feature>
<evidence type="ECO:0000256" key="4">
    <source>
        <dbReference type="ARBA" id="ARBA00022989"/>
    </source>
</evidence>
<comment type="similarity">
    <text evidence="2 6">Belongs to the drug/metabolite transporter (DMT) superfamily. Plant drug/metabolite exporter (P-DME) (TC 2.A.7.4) family.</text>
</comment>
<dbReference type="PANTHER" id="PTHR31218">
    <property type="entry name" value="WAT1-RELATED PROTEIN"/>
    <property type="match status" value="1"/>
</dbReference>
<evidence type="ECO:0000256" key="2">
    <source>
        <dbReference type="ARBA" id="ARBA00007635"/>
    </source>
</evidence>
<gene>
    <name evidence="8" type="ORF">TIFTF001_001576</name>
</gene>
<accession>A0AA87Z0R2</accession>
<comment type="subcellular location">
    <subcellularLocation>
        <location evidence="1 6">Membrane</location>
        <topology evidence="1 6">Multi-pass membrane protein</topology>
    </subcellularLocation>
</comment>
<dbReference type="GO" id="GO:0022857">
    <property type="term" value="F:transmembrane transporter activity"/>
    <property type="evidence" value="ECO:0007669"/>
    <property type="project" value="InterPro"/>
</dbReference>
<evidence type="ECO:0000256" key="1">
    <source>
        <dbReference type="ARBA" id="ARBA00004141"/>
    </source>
</evidence>